<dbReference type="Proteomes" id="UP000199289">
    <property type="component" value="Unassembled WGS sequence"/>
</dbReference>
<dbReference type="RefSeq" id="WP_092531579.1">
    <property type="nucleotide sequence ID" value="NZ_FNKQ01000001.1"/>
</dbReference>
<evidence type="ECO:0000313" key="3">
    <source>
        <dbReference type="Proteomes" id="UP000199289"/>
    </source>
</evidence>
<reference evidence="1 4" key="3">
    <citation type="submission" date="2018-07" db="EMBL/GenBank/DDBJ databases">
        <title>Genome sequence of extremly halophilic archaeon Halopelagius longus strain BC12-B1.</title>
        <authorList>
            <person name="Zhang X."/>
        </authorList>
    </citation>
    <scope>NUCLEOTIDE SEQUENCE [LARGE SCALE GENOMIC DNA]</scope>
    <source>
        <strain evidence="1 4">BC12-B1</strain>
    </source>
</reference>
<reference evidence="2" key="2">
    <citation type="submission" date="2016-10" db="EMBL/GenBank/DDBJ databases">
        <authorList>
            <person name="de Groot N.N."/>
        </authorList>
    </citation>
    <scope>NUCLEOTIDE SEQUENCE [LARGE SCALE GENOMIC DNA]</scope>
    <source>
        <strain evidence="2">CGMCC 1.12397</strain>
    </source>
</reference>
<dbReference type="AlphaFoldDB" id="A0A1H0XU97"/>
<protein>
    <recommendedName>
        <fullName evidence="5">Halobacterial output domain-containing protein</fullName>
    </recommendedName>
</protein>
<gene>
    <name evidence="1" type="ORF">DWB78_10415</name>
    <name evidence="2" type="ORF">SAMN05216278_0191</name>
</gene>
<evidence type="ECO:0000313" key="1">
    <source>
        <dbReference type="EMBL" id="RDI72095.1"/>
    </source>
</evidence>
<reference evidence="3" key="1">
    <citation type="submission" date="2016-10" db="EMBL/GenBank/DDBJ databases">
        <authorList>
            <person name="Varghese N."/>
            <person name="Submissions S."/>
        </authorList>
    </citation>
    <scope>NUCLEOTIDE SEQUENCE [LARGE SCALE GENOMIC DNA]</scope>
    <source>
        <strain evidence="3">CGMCC 1.12397</strain>
    </source>
</reference>
<accession>A0A1H0XU97</accession>
<keyword evidence="4" id="KW-1185">Reference proteome</keyword>
<evidence type="ECO:0000313" key="4">
    <source>
        <dbReference type="Proteomes" id="UP000255421"/>
    </source>
</evidence>
<dbReference type="EMBL" id="QQST01000001">
    <property type="protein sequence ID" value="RDI72095.1"/>
    <property type="molecule type" value="Genomic_DNA"/>
</dbReference>
<dbReference type="EMBL" id="FNKQ01000001">
    <property type="protein sequence ID" value="SDQ06435.1"/>
    <property type="molecule type" value="Genomic_DNA"/>
</dbReference>
<dbReference type="OrthoDB" id="11564at2157"/>
<dbReference type="Proteomes" id="UP000255421">
    <property type="component" value="Unassembled WGS sequence"/>
</dbReference>
<proteinExistence type="predicted"/>
<organism evidence="2 3">
    <name type="scientific">Halopelagius longus</name>
    <dbReference type="NCBI Taxonomy" id="1236180"/>
    <lineage>
        <taxon>Archaea</taxon>
        <taxon>Methanobacteriati</taxon>
        <taxon>Methanobacteriota</taxon>
        <taxon>Stenosarchaea group</taxon>
        <taxon>Halobacteria</taxon>
        <taxon>Halobacteriales</taxon>
        <taxon>Haloferacaceae</taxon>
    </lineage>
</organism>
<name>A0A1H0XU97_9EURY</name>
<evidence type="ECO:0008006" key="5">
    <source>
        <dbReference type="Google" id="ProtNLM"/>
    </source>
</evidence>
<evidence type="ECO:0000313" key="2">
    <source>
        <dbReference type="EMBL" id="SDQ06435.1"/>
    </source>
</evidence>
<sequence length="75" mass="8398">MSTDDSQPSDRIEETTTWPELAVGLYDRLTGRGAQITYEFEDMSVDVPSATGDDAEYAHWELDGTLKIRTSEPND</sequence>